<keyword evidence="12" id="KW-0238">DNA-binding</keyword>
<proteinExistence type="predicted"/>
<dbReference type="Pfam" id="PF17760">
    <property type="entry name" value="UvrA_inter"/>
    <property type="match status" value="1"/>
</dbReference>
<dbReference type="GO" id="GO:0009380">
    <property type="term" value="C:excinuclease repair complex"/>
    <property type="evidence" value="ECO:0007669"/>
    <property type="project" value="InterPro"/>
</dbReference>
<organism evidence="15">
    <name type="scientific">Stylophora pistillata</name>
    <name type="common">Smooth cauliflower coral</name>
    <dbReference type="NCBI Taxonomy" id="50429"/>
    <lineage>
        <taxon>Eukaryota</taxon>
        <taxon>Metazoa</taxon>
        <taxon>Cnidaria</taxon>
        <taxon>Anthozoa</taxon>
        <taxon>Hexacorallia</taxon>
        <taxon>Scleractinia</taxon>
        <taxon>Astrocoeniina</taxon>
        <taxon>Pocilloporidae</taxon>
        <taxon>Stylophora</taxon>
    </lineage>
</organism>
<keyword evidence="7" id="KW-0228">DNA excision</keyword>
<keyword evidence="3" id="KW-0479">Metal-binding</keyword>
<evidence type="ECO:0000256" key="8">
    <source>
        <dbReference type="ARBA" id="ARBA00022771"/>
    </source>
</evidence>
<keyword evidence="6" id="KW-0227">DNA damage</keyword>
<accession>A0A2B4REF0</accession>
<dbReference type="GO" id="GO:0008270">
    <property type="term" value="F:zinc ion binding"/>
    <property type="evidence" value="ECO:0007669"/>
    <property type="project" value="UniProtKB-KW"/>
</dbReference>
<comment type="subcellular location">
    <subcellularLocation>
        <location evidence="1">Cytoplasm</location>
    </subcellularLocation>
</comment>
<evidence type="ECO:0000256" key="7">
    <source>
        <dbReference type="ARBA" id="ARBA00022769"/>
    </source>
</evidence>
<gene>
    <name evidence="15" type="primary">uvrA</name>
    <name evidence="15" type="ORF">AWC38_SpisGene21101</name>
</gene>
<dbReference type="GO" id="GO:0005737">
    <property type="term" value="C:cytoplasm"/>
    <property type="evidence" value="ECO:0007669"/>
    <property type="project" value="UniProtKB-SubCell"/>
</dbReference>
<evidence type="ECO:0000256" key="12">
    <source>
        <dbReference type="ARBA" id="ARBA00023125"/>
    </source>
</evidence>
<evidence type="ECO:0000256" key="5">
    <source>
        <dbReference type="ARBA" id="ARBA00022741"/>
    </source>
</evidence>
<dbReference type="GO" id="GO:0016887">
    <property type="term" value="F:ATP hydrolysis activity"/>
    <property type="evidence" value="ECO:0007669"/>
    <property type="project" value="InterPro"/>
</dbReference>
<evidence type="ECO:0000256" key="6">
    <source>
        <dbReference type="ARBA" id="ARBA00022763"/>
    </source>
</evidence>
<dbReference type="PROSITE" id="PS50893">
    <property type="entry name" value="ABC_TRANSPORTER_2"/>
    <property type="match status" value="1"/>
</dbReference>
<dbReference type="InterPro" id="IPR017871">
    <property type="entry name" value="ABC_transporter-like_CS"/>
</dbReference>
<evidence type="ECO:0000256" key="9">
    <source>
        <dbReference type="ARBA" id="ARBA00022833"/>
    </source>
</evidence>
<name>A0A2B4REF0_STYPI</name>
<dbReference type="GO" id="GO:0004518">
    <property type="term" value="F:nuclease activity"/>
    <property type="evidence" value="ECO:0007669"/>
    <property type="project" value="UniProtKB-KW"/>
</dbReference>
<evidence type="ECO:0000256" key="10">
    <source>
        <dbReference type="ARBA" id="ARBA00022840"/>
    </source>
</evidence>
<dbReference type="Gene3D" id="3.40.50.261">
    <property type="entry name" value="Succinyl-CoA synthetase domains"/>
    <property type="match status" value="1"/>
</dbReference>
<keyword evidence="10" id="KW-0067">ATP-binding</keyword>
<dbReference type="InterPro" id="IPR016102">
    <property type="entry name" value="Succinyl-CoA_synth-like"/>
</dbReference>
<evidence type="ECO:0000256" key="3">
    <source>
        <dbReference type="ARBA" id="ARBA00022723"/>
    </source>
</evidence>
<dbReference type="GO" id="GO:0003677">
    <property type="term" value="F:DNA binding"/>
    <property type="evidence" value="ECO:0007669"/>
    <property type="project" value="UniProtKB-KW"/>
</dbReference>
<dbReference type="InterPro" id="IPR003781">
    <property type="entry name" value="CoA-bd"/>
</dbReference>
<reference evidence="15" key="1">
    <citation type="journal article" date="2017" name="J. ISSAAS">
        <title>Comparative analysis of the genomes of Stylophora pistillata and Acropora digitifera provides evidence for extensive differences between species of corals.</title>
        <authorList>
            <person name="Voolstra C.R."/>
            <person name="Li Y."/>
            <person name="Liew Y.J."/>
            <person name="Baumgarten S."/>
            <person name="Zoccola D."/>
            <person name="Flot J.-F."/>
            <person name="Tambutte S."/>
            <person name="Allemand D."/>
            <person name="Aranda M."/>
        </authorList>
    </citation>
    <scope>NUCLEOTIDE SEQUENCE</scope>
    <source>
        <strain evidence="15">CSM Monaco</strain>
        <tissue evidence="15">Whole animal</tissue>
    </source>
</reference>
<dbReference type="InterPro" id="IPR003439">
    <property type="entry name" value="ABC_transporter-like_ATP-bd"/>
</dbReference>
<evidence type="ECO:0000256" key="1">
    <source>
        <dbReference type="ARBA" id="ARBA00004496"/>
    </source>
</evidence>
<dbReference type="Gene3D" id="3.40.50.300">
    <property type="entry name" value="P-loop containing nucleotide triphosphate hydrolases"/>
    <property type="match status" value="3"/>
</dbReference>
<dbReference type="Gene3D" id="3.30.190.20">
    <property type="match status" value="1"/>
</dbReference>
<dbReference type="InterPro" id="IPR041552">
    <property type="entry name" value="UvrA_DNA-bd"/>
</dbReference>
<keyword evidence="13" id="KW-0234">DNA repair</keyword>
<dbReference type="Pfam" id="PF00549">
    <property type="entry name" value="Ligase_CoA"/>
    <property type="match status" value="1"/>
</dbReference>
<dbReference type="SUPFAM" id="SSF52540">
    <property type="entry name" value="P-loop containing nucleoside triphosphate hydrolases"/>
    <property type="match status" value="2"/>
</dbReference>
<dbReference type="NCBIfam" id="TIGR00630">
    <property type="entry name" value="uvra"/>
    <property type="match status" value="1"/>
</dbReference>
<dbReference type="GO" id="GO:0005524">
    <property type="term" value="F:ATP binding"/>
    <property type="evidence" value="ECO:0007669"/>
    <property type="project" value="UniProtKB-KW"/>
</dbReference>
<dbReference type="Gene3D" id="3.40.50.720">
    <property type="entry name" value="NAD(P)-binding Rossmann-like Domain"/>
    <property type="match status" value="1"/>
</dbReference>
<dbReference type="PANTHER" id="PTHR43152">
    <property type="entry name" value="UVRABC SYSTEM PROTEIN A"/>
    <property type="match status" value="1"/>
</dbReference>
<dbReference type="Gene3D" id="1.20.1580.10">
    <property type="entry name" value="ABC transporter ATPase like domain"/>
    <property type="match status" value="3"/>
</dbReference>
<dbReference type="AlphaFoldDB" id="A0A2B4REF0"/>
<evidence type="ECO:0000313" key="15">
    <source>
        <dbReference type="EMBL" id="PFX14717.1"/>
    </source>
</evidence>
<keyword evidence="11" id="KW-0267">Excision nuclease</keyword>
<dbReference type="EMBL" id="LSMT01000741">
    <property type="protein sequence ID" value="PFX14717.1"/>
    <property type="molecule type" value="Genomic_DNA"/>
</dbReference>
<dbReference type="GO" id="GO:0006289">
    <property type="term" value="P:nucleotide-excision repair"/>
    <property type="evidence" value="ECO:0007669"/>
    <property type="project" value="InterPro"/>
</dbReference>
<sequence>MMAYGTPVVGGVTPGKGGQTHLGKPVFDTVSEAVEKLQADTSILFVPPAFAADAIMEAADAHIKVIICITEGIPVKDMTRAKAYLKDKNCRLIGPNCPGVITPDEAKVGIMPGFIFKKGTVGIVSKSGTLTYEAADQVVKEGFGVSTAIGIGGDPIIGTTTKEAVELLMNDSETEAIVIIGEIGGQLEADAAKWIKSDGNRKPVVGFIAGQTAPADLGSGFKVPYKKDEDGTDIETLGKAIGAKMHNLKNITVSIPREKLVVITGVSGSGKSSLVFDTIYAEGQRRYMETFGAYARQFLGMIERPDVESIEGLSPVIAIEQKTTNKNPRSTVGTMTEIYDFLRLLFARVATAYSYKTGLPMIAYPKGAIFEGVVEKYNGQEICLLAPVVNARKGHYKELFVSIAKKGFAKVKVDGEVVNIEKGMRLDRYKTHDISIVIDTLLVGEKYLKRLQNSIETALLQGEGVLQIQPTYEKNTAYFSQHLRCPETGLSYPKPEPNTFSFNTPKGSCKTCNGLGYINDVDILKIIPDDRLSIKDGGIAPLGKFKKSWMFQQLTAIGKAYGFDLNTPICKIPQNALEIILNGGDEKITVSSEYQDFTKPYHIFFEGIIPFVKQQMKAEVSTLQRWANKYTTEKKCSHCKGKRLHKIALHFKIDNKDIADLVAMDIEKLLEWVQKIPSYLSKQGQKIAVEIQKEIQNRLEFLCAVGLGYLSLDRPTRTLSGGESQRIRLATQIGSQLVGVLYVLDEPSIGLHQRDNQRLIKSLCQLRDLGNSVLVVEHDKDMMLAADFLLDIGPKAGVNGGELVTACDAKVLSLQKTITTDYLFDRQKIPLPKKYSKGNGHQLILKGASGNNLKSVTAVFPLGMMIGITGVSGSGKSTLISDTLYPILNQHFFRGVKEPAPYESIEGLEYLDKVIAIDQAPIGRTPRSNPATYTKVFDEIRKLFAQTPEAMIRGYEAGRFSFNVKGGRCEHCSGGGHREIEMNFLPDVSVLCEICRGKRFNAETLQVFYKGKNIADVLAMTVEEALTFFEAIPKIGRKLKTLMEVGLGYLTLGQSSVTISGGEAQRLKLAAELSKKSTGKTFYILDEPTTGLHFEDIKVLMSVLRKLVDKGNTVLIVEHHMDVIKCVDWVLDIGREGGKAGGEIIFSGTPQKLTQHKTSHTGKFLKKEL</sequence>
<dbReference type="InterPro" id="IPR027417">
    <property type="entry name" value="P-loop_NTPase"/>
</dbReference>
<dbReference type="NCBIfam" id="NF001503">
    <property type="entry name" value="PRK00349.1"/>
    <property type="match status" value="1"/>
</dbReference>
<evidence type="ECO:0000256" key="13">
    <source>
        <dbReference type="ARBA" id="ARBA00023204"/>
    </source>
</evidence>
<dbReference type="InterPro" id="IPR033847">
    <property type="entry name" value="Citrt_syn/SCS-alpha_CS"/>
</dbReference>
<dbReference type="Pfam" id="PF02629">
    <property type="entry name" value="CoA_binding"/>
    <property type="match status" value="1"/>
</dbReference>
<keyword evidence="5" id="KW-0547">Nucleotide-binding</keyword>
<dbReference type="STRING" id="50429.A0A2B4REF0"/>
<evidence type="ECO:0000256" key="4">
    <source>
        <dbReference type="ARBA" id="ARBA00022737"/>
    </source>
</evidence>
<comment type="caution">
    <text evidence="15">The sequence shown here is derived from an EMBL/GenBank/DDBJ whole genome shotgun (WGS) entry which is preliminary data.</text>
</comment>
<dbReference type="PRINTS" id="PR01798">
    <property type="entry name" value="SCOASYNTHASE"/>
</dbReference>
<dbReference type="InterPro" id="IPR036291">
    <property type="entry name" value="NAD(P)-bd_dom_sf"/>
</dbReference>
<evidence type="ECO:0000259" key="14">
    <source>
        <dbReference type="PROSITE" id="PS50893"/>
    </source>
</evidence>
<feature type="domain" description="ABC transporter" evidence="14">
    <location>
        <begin position="838"/>
        <end position="1166"/>
    </location>
</feature>
<dbReference type="SUPFAM" id="SSF51735">
    <property type="entry name" value="NAD(P)-binding Rossmann-fold domains"/>
    <property type="match status" value="1"/>
</dbReference>
<evidence type="ECO:0000256" key="2">
    <source>
        <dbReference type="ARBA" id="ARBA00022490"/>
    </source>
</evidence>
<keyword evidence="4" id="KW-0677">Repeat</keyword>
<dbReference type="OrthoDB" id="1664372at2759"/>
<dbReference type="SMART" id="SM00881">
    <property type="entry name" value="CoA_binding"/>
    <property type="match status" value="1"/>
</dbReference>
<keyword evidence="8" id="KW-0863">Zinc-finger</keyword>
<keyword evidence="2" id="KW-0963">Cytoplasm</keyword>
<protein>
    <submittedName>
        <fullName evidence="15">UvrABC system protein A</fullName>
    </submittedName>
</protein>
<dbReference type="Pfam" id="PF17755">
    <property type="entry name" value="UvrA_DNA-bind"/>
    <property type="match status" value="1"/>
</dbReference>
<dbReference type="InterPro" id="IPR041102">
    <property type="entry name" value="UvrA_inter"/>
</dbReference>
<dbReference type="InterPro" id="IPR004602">
    <property type="entry name" value="UvrA"/>
</dbReference>
<keyword evidence="9" id="KW-0862">Zinc</keyword>
<dbReference type="CDD" id="cd03271">
    <property type="entry name" value="ABC_UvrA_II"/>
    <property type="match status" value="1"/>
</dbReference>
<dbReference type="SUPFAM" id="SSF52210">
    <property type="entry name" value="Succinyl-CoA synthetase domains"/>
    <property type="match status" value="1"/>
</dbReference>
<dbReference type="PANTHER" id="PTHR43152:SF3">
    <property type="entry name" value="UVRABC SYSTEM PROTEIN A"/>
    <property type="match status" value="1"/>
</dbReference>
<dbReference type="InterPro" id="IPR005811">
    <property type="entry name" value="SUCC_ACL_C"/>
</dbReference>
<dbReference type="PROSITE" id="PS01216">
    <property type="entry name" value="SUCCINYL_COA_LIG_1"/>
    <property type="match status" value="1"/>
</dbReference>
<evidence type="ECO:0000256" key="11">
    <source>
        <dbReference type="ARBA" id="ARBA00022881"/>
    </source>
</evidence>
<dbReference type="PROSITE" id="PS00211">
    <property type="entry name" value="ABC_TRANSPORTER_1"/>
    <property type="match status" value="2"/>
</dbReference>
<dbReference type="Gene3D" id="1.10.8.280">
    <property type="entry name" value="ABC transporter ATPase domain-like"/>
    <property type="match status" value="1"/>
</dbReference>